<dbReference type="InterPro" id="IPR004381">
    <property type="entry name" value="Glycerate_kinase"/>
</dbReference>
<organism evidence="4 5">
    <name type="scientific">Actinomyces bovis</name>
    <dbReference type="NCBI Taxonomy" id="1658"/>
    <lineage>
        <taxon>Bacteria</taxon>
        <taxon>Bacillati</taxon>
        <taxon>Actinomycetota</taxon>
        <taxon>Actinomycetes</taxon>
        <taxon>Actinomycetales</taxon>
        <taxon>Actinomycetaceae</taxon>
        <taxon>Actinomyces</taxon>
    </lineage>
</organism>
<evidence type="ECO:0000256" key="1">
    <source>
        <dbReference type="ARBA" id="ARBA00006284"/>
    </source>
</evidence>
<evidence type="ECO:0000256" key="2">
    <source>
        <dbReference type="ARBA" id="ARBA00022679"/>
    </source>
</evidence>
<dbReference type="Pfam" id="PF02595">
    <property type="entry name" value="Gly_kinase"/>
    <property type="match status" value="1"/>
</dbReference>
<keyword evidence="3 4" id="KW-0418">Kinase</keyword>
<keyword evidence="2" id="KW-0808">Transferase</keyword>
<comment type="caution">
    <text evidence="4">The sequence shown here is derived from an EMBL/GenBank/DDBJ whole genome shotgun (WGS) entry which is preliminary data.</text>
</comment>
<gene>
    <name evidence="4" type="ORF">NCTC11535_01853</name>
</gene>
<evidence type="ECO:0000256" key="3">
    <source>
        <dbReference type="ARBA" id="ARBA00022777"/>
    </source>
</evidence>
<comment type="similarity">
    <text evidence="1">Belongs to the glycerate kinase type-1 family.</text>
</comment>
<dbReference type="PANTHER" id="PTHR21599">
    <property type="entry name" value="GLYCERATE KINASE"/>
    <property type="match status" value="1"/>
</dbReference>
<accession>A0ABY1VPV6</accession>
<keyword evidence="5" id="KW-1185">Reference proteome</keyword>
<dbReference type="GO" id="GO:0016301">
    <property type="term" value="F:kinase activity"/>
    <property type="evidence" value="ECO:0007669"/>
    <property type="project" value="UniProtKB-KW"/>
</dbReference>
<dbReference type="InterPro" id="IPR018193">
    <property type="entry name" value="Glyc_kinase_flavodox-like_fold"/>
</dbReference>
<dbReference type="PANTHER" id="PTHR21599:SF0">
    <property type="entry name" value="GLYCERATE KINASE"/>
    <property type="match status" value="1"/>
</dbReference>
<name>A0ABY1VPV6_9ACTO</name>
<dbReference type="InterPro" id="IPR018197">
    <property type="entry name" value="Glycerate_kinase_RE-like"/>
</dbReference>
<dbReference type="Gene3D" id="3.40.50.10350">
    <property type="entry name" value="Glycerate kinase, domain 1"/>
    <property type="match status" value="1"/>
</dbReference>
<dbReference type="InterPro" id="IPR036129">
    <property type="entry name" value="Glycerate_kinase_sf"/>
</dbReference>
<sequence>MRILLAPGALWPEPGGTPLAGSPQGLPAAAVATALAAGWRAARPADELTVLPLGDGAPGAVDTLPGWLIAERVQLAAQDPLGSSREVELAQLTAPAPADLSVLTDPSSGGEARTWYLDAASLTALPADRVEAGRQAREGSTRGLGLLLAQALETVGLGGTLIVGLTRTAVHDGGAGLLEALGGLTAARELLRGYSVILALADELALGGLNGAGAALREATSLDEVEAQVLDQRACAVAGRLVRAAKQEDSRLLPVLGQVSVALSASSWGTGAAGGAALALRLAGASAAPGARVFAWLTGLIPASRSQDLCITATGSLYTLAGAPACAVVGEQALTQAVPGVLVAGRCRSPRAELAEAGIVSVYELEALTDQDERLPWEELGAAELARLLKLLGERLARSWSR</sequence>
<dbReference type="Gene3D" id="3.90.1510.10">
    <property type="entry name" value="Glycerate kinase, domain 2"/>
    <property type="match status" value="1"/>
</dbReference>
<proteinExistence type="inferred from homology"/>
<dbReference type="SUPFAM" id="SSF110738">
    <property type="entry name" value="Glycerate kinase I"/>
    <property type="match status" value="1"/>
</dbReference>
<evidence type="ECO:0000313" key="4">
    <source>
        <dbReference type="EMBL" id="SPT54149.1"/>
    </source>
</evidence>
<reference evidence="4 5" key="1">
    <citation type="submission" date="2018-06" db="EMBL/GenBank/DDBJ databases">
        <authorList>
            <consortium name="Pathogen Informatics"/>
            <person name="Doyle S."/>
        </authorList>
    </citation>
    <scope>NUCLEOTIDE SEQUENCE [LARGE SCALE GENOMIC DNA]</scope>
    <source>
        <strain evidence="4 5">NCTC11535</strain>
    </source>
</reference>
<dbReference type="RefSeq" id="WP_111837044.1">
    <property type="nucleotide sequence ID" value="NZ_UAPQ01000009.1"/>
</dbReference>
<protein>
    <submittedName>
        <fullName evidence="4">Glycerate kinase</fullName>
    </submittedName>
</protein>
<evidence type="ECO:0000313" key="5">
    <source>
        <dbReference type="Proteomes" id="UP000250006"/>
    </source>
</evidence>
<dbReference type="Proteomes" id="UP000250006">
    <property type="component" value="Unassembled WGS sequence"/>
</dbReference>
<dbReference type="EMBL" id="UAPQ01000009">
    <property type="protein sequence ID" value="SPT54149.1"/>
    <property type="molecule type" value="Genomic_DNA"/>
</dbReference>